<gene>
    <name evidence="3" type="ORF">PYCCODRAFT_1425067</name>
</gene>
<feature type="region of interest" description="Disordered" evidence="1">
    <location>
        <begin position="284"/>
        <end position="433"/>
    </location>
</feature>
<dbReference type="AlphaFoldDB" id="A0A1Y2IRI6"/>
<feature type="compositionally biased region" description="Acidic residues" evidence="1">
    <location>
        <begin position="404"/>
        <end position="415"/>
    </location>
</feature>
<dbReference type="GO" id="GO:0010468">
    <property type="term" value="P:regulation of gene expression"/>
    <property type="evidence" value="ECO:0007669"/>
    <property type="project" value="InterPro"/>
</dbReference>
<dbReference type="PANTHER" id="PTHR14379">
    <property type="entry name" value="LIMKAIN B LKAP"/>
    <property type="match status" value="1"/>
</dbReference>
<feature type="domain" description="NYN" evidence="2">
    <location>
        <begin position="8"/>
        <end position="147"/>
    </location>
</feature>
<name>A0A1Y2IRI6_TRAC3</name>
<reference evidence="3 4" key="1">
    <citation type="journal article" date="2015" name="Biotechnol. Biofuels">
        <title>Enhanced degradation of softwood versus hardwood by the white-rot fungus Pycnoporus coccineus.</title>
        <authorList>
            <person name="Couturier M."/>
            <person name="Navarro D."/>
            <person name="Chevret D."/>
            <person name="Henrissat B."/>
            <person name="Piumi F."/>
            <person name="Ruiz-Duenas F.J."/>
            <person name="Martinez A.T."/>
            <person name="Grigoriev I.V."/>
            <person name="Riley R."/>
            <person name="Lipzen A."/>
            <person name="Berrin J.G."/>
            <person name="Master E.R."/>
            <person name="Rosso M.N."/>
        </authorList>
    </citation>
    <scope>NUCLEOTIDE SEQUENCE [LARGE SCALE GENOMIC DNA]</scope>
    <source>
        <strain evidence="3 4">BRFM310</strain>
    </source>
</reference>
<dbReference type="Proteomes" id="UP000193067">
    <property type="component" value="Unassembled WGS sequence"/>
</dbReference>
<dbReference type="STRING" id="1353009.A0A1Y2IRI6"/>
<feature type="compositionally biased region" description="Low complexity" evidence="1">
    <location>
        <begin position="390"/>
        <end position="402"/>
    </location>
</feature>
<feature type="compositionally biased region" description="Polar residues" evidence="1">
    <location>
        <begin position="352"/>
        <end position="385"/>
    </location>
</feature>
<dbReference type="GO" id="GO:0004540">
    <property type="term" value="F:RNA nuclease activity"/>
    <property type="evidence" value="ECO:0007669"/>
    <property type="project" value="InterPro"/>
</dbReference>
<dbReference type="GO" id="GO:1905762">
    <property type="term" value="F:CCR4-NOT complex binding"/>
    <property type="evidence" value="ECO:0007669"/>
    <property type="project" value="TreeGrafter"/>
</dbReference>
<proteinExistence type="predicted"/>
<dbReference type="GO" id="GO:0005777">
    <property type="term" value="C:peroxisome"/>
    <property type="evidence" value="ECO:0007669"/>
    <property type="project" value="InterPro"/>
</dbReference>
<dbReference type="OrthoDB" id="549353at2759"/>
<dbReference type="CDD" id="cd10910">
    <property type="entry name" value="PIN_limkain_b1_N_like"/>
    <property type="match status" value="1"/>
</dbReference>
<evidence type="ECO:0000313" key="3">
    <source>
        <dbReference type="EMBL" id="OSD02831.1"/>
    </source>
</evidence>
<dbReference type="InterPro" id="IPR021139">
    <property type="entry name" value="NYN"/>
</dbReference>
<dbReference type="PANTHER" id="PTHR14379:SF3">
    <property type="entry name" value="MEIOSIS REGULATOR AND MRNA STABILITY FACTOR 1"/>
    <property type="match status" value="1"/>
</dbReference>
<accession>A0A1Y2IRI6</accession>
<dbReference type="Pfam" id="PF01936">
    <property type="entry name" value="NYN"/>
    <property type="match status" value="1"/>
</dbReference>
<feature type="region of interest" description="Disordered" evidence="1">
    <location>
        <begin position="219"/>
        <end position="266"/>
    </location>
</feature>
<dbReference type="InterPro" id="IPR024768">
    <property type="entry name" value="Marf1"/>
</dbReference>
<dbReference type="EMBL" id="KZ084103">
    <property type="protein sequence ID" value="OSD02831.1"/>
    <property type="molecule type" value="Genomic_DNA"/>
</dbReference>
<feature type="compositionally biased region" description="Polar residues" evidence="1">
    <location>
        <begin position="192"/>
        <end position="203"/>
    </location>
</feature>
<feature type="compositionally biased region" description="Polar residues" evidence="1">
    <location>
        <begin position="314"/>
        <end position="328"/>
    </location>
</feature>
<sequence>MSVLSSTVAVFWDYDSCALPSAESTYSVVAKIRRLAHQYGSAKTFKAYVQHPEQPTLKTMTLRSELQSCGISLVDCLPTGRKDAADKMMLAVDMMAHAIDTPPPATIILISGDRVFAYAVSTLSFRQYKIVLVAPGTADAGLKGQADVVYTWPADFLSFHSAATPSSTSAVASREEQSRNPDPVDLQDNSRKQQPTPSSTMSSRMLVDLAENTFFASMMEPTRSTSPPPSATEAAPNPKDEAPSIMPASAALPTRPPSSVTSVAAGKAPAKAEPQFLSGVAAAAATDPVAEEGEITQSPFKVPTPSVPLRPSGIFSSWGTFSSPSTWTAKGPEVDPQSWSSGPSSSAWATEDQGNTQASSSWLLNGSRPPTSLRSAAGTSTSSPSFGHIPASSSSRVAPRAAPTDDDDGDDNDGEWETHSHVAKKARPNPGEIPAEFRPLVKVLKRQITAGVFRVESSQLGTLLSAEGGQPKAIYERAGVSQLKEYTAKAAELGVVKLSKPSPNGHNFIMLHPAHRRKP</sequence>
<dbReference type="Gene3D" id="3.40.50.1010">
    <property type="entry name" value="5'-nuclease"/>
    <property type="match status" value="1"/>
</dbReference>
<feature type="compositionally biased region" description="Low complexity" evidence="1">
    <location>
        <begin position="221"/>
        <end position="237"/>
    </location>
</feature>
<feature type="region of interest" description="Disordered" evidence="1">
    <location>
        <begin position="167"/>
        <end position="204"/>
    </location>
</feature>
<organism evidence="3 4">
    <name type="scientific">Trametes coccinea (strain BRFM310)</name>
    <name type="common">Pycnoporus coccineus</name>
    <dbReference type="NCBI Taxonomy" id="1353009"/>
    <lineage>
        <taxon>Eukaryota</taxon>
        <taxon>Fungi</taxon>
        <taxon>Dikarya</taxon>
        <taxon>Basidiomycota</taxon>
        <taxon>Agaricomycotina</taxon>
        <taxon>Agaricomycetes</taxon>
        <taxon>Polyporales</taxon>
        <taxon>Polyporaceae</taxon>
        <taxon>Trametes</taxon>
    </lineage>
</organism>
<protein>
    <recommendedName>
        <fullName evidence="2">NYN domain-containing protein</fullName>
    </recommendedName>
</protein>
<feature type="compositionally biased region" description="Low complexity" evidence="1">
    <location>
        <begin position="338"/>
        <end position="349"/>
    </location>
</feature>
<evidence type="ECO:0000256" key="1">
    <source>
        <dbReference type="SAM" id="MobiDB-lite"/>
    </source>
</evidence>
<evidence type="ECO:0000259" key="2">
    <source>
        <dbReference type="Pfam" id="PF01936"/>
    </source>
</evidence>
<evidence type="ECO:0000313" key="4">
    <source>
        <dbReference type="Proteomes" id="UP000193067"/>
    </source>
</evidence>
<keyword evidence="4" id="KW-1185">Reference proteome</keyword>